<dbReference type="OrthoDB" id="9812192at2"/>
<dbReference type="InterPro" id="IPR007138">
    <property type="entry name" value="ABM_dom"/>
</dbReference>
<dbReference type="Gene3D" id="3.30.70.100">
    <property type="match status" value="1"/>
</dbReference>
<dbReference type="PATRIC" id="fig|1137280.3.peg.2271"/>
<evidence type="ECO:0000259" key="1">
    <source>
        <dbReference type="PROSITE" id="PS51725"/>
    </source>
</evidence>
<dbReference type="SUPFAM" id="SSF54909">
    <property type="entry name" value="Dimeric alpha+beta barrel"/>
    <property type="match status" value="1"/>
</dbReference>
<reference evidence="2 3" key="1">
    <citation type="submission" date="2012-12" db="EMBL/GenBank/DDBJ databases">
        <title>Genome assembly of Marinobacter sp. AK21.</title>
        <authorList>
            <person name="Khatri I."/>
            <person name="Kumar R."/>
            <person name="Vaidya B."/>
            <person name="Subramanian S."/>
            <person name="Pinnaka A."/>
        </authorList>
    </citation>
    <scope>NUCLEOTIDE SEQUENCE [LARGE SCALE GENOMIC DNA]</scope>
    <source>
        <strain evidence="2 3">AK21</strain>
    </source>
</reference>
<evidence type="ECO:0000313" key="2">
    <source>
        <dbReference type="EMBL" id="KEF30513.1"/>
    </source>
</evidence>
<dbReference type="RefSeq" id="WP_036132225.1">
    <property type="nucleotide sequence ID" value="NZ_ANIE01000007.1"/>
</dbReference>
<protein>
    <recommendedName>
        <fullName evidence="1">ABM domain-containing protein</fullName>
    </recommendedName>
</protein>
<dbReference type="InterPro" id="IPR011008">
    <property type="entry name" value="Dimeric_a/b-barrel"/>
</dbReference>
<comment type="caution">
    <text evidence="2">The sequence shown here is derived from an EMBL/GenBank/DDBJ whole genome shotgun (WGS) entry which is preliminary data.</text>
</comment>
<gene>
    <name evidence="2" type="ORF">D777_02455</name>
</gene>
<proteinExistence type="predicted"/>
<evidence type="ECO:0000313" key="3">
    <source>
        <dbReference type="Proteomes" id="UP000035057"/>
    </source>
</evidence>
<keyword evidence="3" id="KW-1185">Reference proteome</keyword>
<feature type="domain" description="ABM" evidence="1">
    <location>
        <begin position="1"/>
        <end position="90"/>
    </location>
</feature>
<dbReference type="Proteomes" id="UP000035057">
    <property type="component" value="Unassembled WGS sequence"/>
</dbReference>
<dbReference type="AlphaFoldDB" id="A0A072N0N0"/>
<organism evidence="2 3">
    <name type="scientific">Marinobacter nitratireducens</name>
    <dbReference type="NCBI Taxonomy" id="1137280"/>
    <lineage>
        <taxon>Bacteria</taxon>
        <taxon>Pseudomonadati</taxon>
        <taxon>Pseudomonadota</taxon>
        <taxon>Gammaproteobacteria</taxon>
        <taxon>Pseudomonadales</taxon>
        <taxon>Marinobacteraceae</taxon>
        <taxon>Marinobacter</taxon>
    </lineage>
</organism>
<accession>A0A072N0N0</accession>
<name>A0A072N0N0_9GAMM</name>
<sequence length="93" mass="10431">MNVIITFDVKEEKLDSFRGIMSDVKSSLPQVDGCSSVTVYNDVENPAVFTLVESWDSQQAHQSHIDSVVQSGDWEFIAGHLKADPVSSYFQEY</sequence>
<dbReference type="Pfam" id="PF03992">
    <property type="entry name" value="ABM"/>
    <property type="match status" value="1"/>
</dbReference>
<dbReference type="PROSITE" id="PS51725">
    <property type="entry name" value="ABM"/>
    <property type="match status" value="1"/>
</dbReference>
<dbReference type="EMBL" id="ANIE01000007">
    <property type="protein sequence ID" value="KEF30513.1"/>
    <property type="molecule type" value="Genomic_DNA"/>
</dbReference>